<evidence type="ECO:0000256" key="1">
    <source>
        <dbReference type="ARBA" id="ARBA00004141"/>
    </source>
</evidence>
<proteinExistence type="predicted"/>
<feature type="transmembrane region" description="Helical" evidence="6">
    <location>
        <begin position="177"/>
        <end position="199"/>
    </location>
</feature>
<keyword evidence="2" id="KW-0813">Transport</keyword>
<dbReference type="Pfam" id="PF00209">
    <property type="entry name" value="SNF"/>
    <property type="match status" value="2"/>
</dbReference>
<evidence type="ECO:0000256" key="6">
    <source>
        <dbReference type="SAM" id="Phobius"/>
    </source>
</evidence>
<feature type="transmembrane region" description="Helical" evidence="6">
    <location>
        <begin position="148"/>
        <end position="165"/>
    </location>
</feature>
<feature type="transmembrane region" description="Helical" evidence="6">
    <location>
        <begin position="427"/>
        <end position="449"/>
    </location>
</feature>
<evidence type="ECO:0000256" key="4">
    <source>
        <dbReference type="ARBA" id="ARBA00022989"/>
    </source>
</evidence>
<dbReference type="InterPro" id="IPR000175">
    <property type="entry name" value="Na/ntran_symport"/>
</dbReference>
<feature type="transmembrane region" description="Helical" evidence="6">
    <location>
        <begin position="219"/>
        <end position="244"/>
    </location>
</feature>
<feature type="transmembrane region" description="Helical" evidence="6">
    <location>
        <begin position="316"/>
        <end position="342"/>
    </location>
</feature>
<reference evidence="7 8" key="1">
    <citation type="submission" date="2023-07" db="EMBL/GenBank/DDBJ databases">
        <title>Genomic Encyclopedia of Type Strains, Phase IV (KMG-IV): sequencing the most valuable type-strain genomes for metagenomic binning, comparative biology and taxonomic classification.</title>
        <authorList>
            <person name="Goeker M."/>
        </authorList>
    </citation>
    <scope>NUCLEOTIDE SEQUENCE [LARGE SCALE GENOMIC DNA]</scope>
    <source>
        <strain evidence="7 8">DSM 45903</strain>
    </source>
</reference>
<sequence length="498" mass="55028">MPREQWSTRAGFLLAAIGSAIGLGNIWRYPYVAYENGGGAFLLPYFIALLTAGIPILILEYSLGHRFQGSAPRVFRSLSERWEWLGWWQVFVSFVIVSYYMVIIGWALSFTYFSFGTQWGADTESFFFGDFLGVTGDFWEMGGFQWKVLLPVVLVWAVVYVILLRGVRSGIERMAKVLMPVLILMMVAITIRAVTLPGAGEGLNVLLTPDFSSLFDERVWMAAYGQVFFSLSIGFGIMITYSSYLPKRSDLANSGLIAGLANGGFEFMAALGVFGALGFLAAQQGVGVDQVVDAGVALAFVIFPQIINQFPGLNSFFGVLFFGSLLFAGMTSAVSILEPAIAGVKEKFNLTRRAAVNWVCGPAFLFSLLYTTQGGIRYLDTVDRFINAYGVALAGLVELILVAWIARKLDEMREHINDISDVRVGRAWQLFLSVVTPVVLGAMAVFNLIQEWRTPYEGYPLSGLVTLGWGTVIAAILLAFTFQWVGWRQPLKQKEERG</sequence>
<keyword evidence="5 6" id="KW-0472">Membrane</keyword>
<keyword evidence="3 6" id="KW-0812">Transmembrane</keyword>
<protein>
    <submittedName>
        <fullName evidence="7">NSS family neurotransmitter:Na+ symporter</fullName>
    </submittedName>
</protein>
<comment type="subcellular location">
    <subcellularLocation>
        <location evidence="1">Membrane</location>
        <topology evidence="1">Multi-pass membrane protein</topology>
    </subcellularLocation>
</comment>
<feature type="transmembrane region" description="Helical" evidence="6">
    <location>
        <begin position="461"/>
        <end position="487"/>
    </location>
</feature>
<feature type="transmembrane region" description="Helical" evidence="6">
    <location>
        <begin position="84"/>
        <end position="108"/>
    </location>
</feature>
<dbReference type="CDD" id="cd10334">
    <property type="entry name" value="SLC6sbd_u1"/>
    <property type="match status" value="1"/>
</dbReference>
<evidence type="ECO:0000256" key="3">
    <source>
        <dbReference type="ARBA" id="ARBA00022692"/>
    </source>
</evidence>
<dbReference type="NCBIfam" id="NF037979">
    <property type="entry name" value="Na_transp"/>
    <property type="match status" value="1"/>
</dbReference>
<evidence type="ECO:0000256" key="5">
    <source>
        <dbReference type="ARBA" id="ARBA00023136"/>
    </source>
</evidence>
<dbReference type="PANTHER" id="PTHR42948:SF1">
    <property type="entry name" value="TRANSPORTER"/>
    <property type="match status" value="1"/>
</dbReference>
<dbReference type="RefSeq" id="WP_309865829.1">
    <property type="nucleotide sequence ID" value="NZ_JAVDQG010000004.1"/>
</dbReference>
<gene>
    <name evidence="7" type="ORF">JOE21_002230</name>
</gene>
<evidence type="ECO:0000313" key="8">
    <source>
        <dbReference type="Proteomes" id="UP001185012"/>
    </source>
</evidence>
<feature type="transmembrane region" description="Helical" evidence="6">
    <location>
        <begin position="12"/>
        <end position="30"/>
    </location>
</feature>
<accession>A0ABU1IQ22</accession>
<feature type="transmembrane region" description="Helical" evidence="6">
    <location>
        <begin position="42"/>
        <end position="63"/>
    </location>
</feature>
<dbReference type="Proteomes" id="UP001185012">
    <property type="component" value="Unassembled WGS sequence"/>
</dbReference>
<dbReference type="PROSITE" id="PS50267">
    <property type="entry name" value="NA_NEUROTRAN_SYMP_3"/>
    <property type="match status" value="1"/>
</dbReference>
<dbReference type="SUPFAM" id="SSF161070">
    <property type="entry name" value="SNF-like"/>
    <property type="match status" value="1"/>
</dbReference>
<dbReference type="PANTHER" id="PTHR42948">
    <property type="entry name" value="TRANSPORTER"/>
    <property type="match status" value="1"/>
</dbReference>
<name>A0ABU1IQ22_9BACL</name>
<evidence type="ECO:0000256" key="2">
    <source>
        <dbReference type="ARBA" id="ARBA00022448"/>
    </source>
</evidence>
<evidence type="ECO:0000313" key="7">
    <source>
        <dbReference type="EMBL" id="MDR6226224.1"/>
    </source>
</evidence>
<keyword evidence="4 6" id="KW-1133">Transmembrane helix</keyword>
<dbReference type="PRINTS" id="PR00176">
    <property type="entry name" value="NANEUSMPORT"/>
</dbReference>
<feature type="transmembrane region" description="Helical" evidence="6">
    <location>
        <begin position="354"/>
        <end position="373"/>
    </location>
</feature>
<feature type="transmembrane region" description="Helical" evidence="6">
    <location>
        <begin position="385"/>
        <end position="406"/>
    </location>
</feature>
<dbReference type="InterPro" id="IPR037272">
    <property type="entry name" value="SNS_sf"/>
</dbReference>
<organism evidence="7 8">
    <name type="scientific">Desmospora profundinema</name>
    <dbReference type="NCBI Taxonomy" id="1571184"/>
    <lineage>
        <taxon>Bacteria</taxon>
        <taxon>Bacillati</taxon>
        <taxon>Bacillota</taxon>
        <taxon>Bacilli</taxon>
        <taxon>Bacillales</taxon>
        <taxon>Thermoactinomycetaceae</taxon>
        <taxon>Desmospora</taxon>
    </lineage>
</organism>
<feature type="transmembrane region" description="Helical" evidence="6">
    <location>
        <begin position="256"/>
        <end position="282"/>
    </location>
</feature>
<dbReference type="EMBL" id="JAVDQG010000004">
    <property type="protein sequence ID" value="MDR6226224.1"/>
    <property type="molecule type" value="Genomic_DNA"/>
</dbReference>
<keyword evidence="8" id="KW-1185">Reference proteome</keyword>
<comment type="caution">
    <text evidence="7">The sequence shown here is derived from an EMBL/GenBank/DDBJ whole genome shotgun (WGS) entry which is preliminary data.</text>
</comment>